<reference evidence="1" key="1">
    <citation type="submission" date="2020-04" db="EMBL/GenBank/DDBJ databases">
        <authorList>
            <person name="Broberg M."/>
        </authorList>
    </citation>
    <scope>NUCLEOTIDE SEQUENCE</scope>
</reference>
<dbReference type="EMBL" id="CADEHS020000007">
    <property type="protein sequence ID" value="CAG9942860.1"/>
    <property type="molecule type" value="Genomic_DNA"/>
</dbReference>
<evidence type="ECO:0000313" key="1">
    <source>
        <dbReference type="EMBL" id="CAG9942860.1"/>
    </source>
</evidence>
<organism evidence="1 2">
    <name type="scientific">Clonostachys rosea f. rosea IK726</name>
    <dbReference type="NCBI Taxonomy" id="1349383"/>
    <lineage>
        <taxon>Eukaryota</taxon>
        <taxon>Fungi</taxon>
        <taxon>Dikarya</taxon>
        <taxon>Ascomycota</taxon>
        <taxon>Pezizomycotina</taxon>
        <taxon>Sordariomycetes</taxon>
        <taxon>Hypocreomycetidae</taxon>
        <taxon>Hypocreales</taxon>
        <taxon>Bionectriaceae</taxon>
        <taxon>Clonostachys</taxon>
    </lineage>
</organism>
<proteinExistence type="predicted"/>
<comment type="caution">
    <text evidence="1">The sequence shown here is derived from an EMBL/GenBank/DDBJ whole genome shotgun (WGS) entry which is preliminary data.</text>
</comment>
<dbReference type="Proteomes" id="UP000836387">
    <property type="component" value="Unassembled WGS sequence"/>
</dbReference>
<sequence length="390" mass="42875">MSAIDILAIQAPLDYSDSGPGAVIAFSILSFFTTTVVVLRFLAKRLTRQTPGADDWLCLAALVIHHALMIVSCVGVVQGGMGRDVRITAVENPHSVVILFQCLFVAEVTYTYSSPLIKLSVLAFYWRIFPTSGMKLGCKIIGAMCIAWCIAVTILDLVQCRPLKAFWYLELRKLPTTKCVDTVLHFLSNSIANTFIDFLTISLPIYEVCKLHTSTERKFKIAFVFLLGGIAFAASLVRTVTTSAIWREGLGNFTKQFVVAGVATVIEIYVAIIGACTPTLMPFYRKLRYGEYTTSQTGVCSSKHTLGISVSGGIVSGKRVSRNGPQLSESTGSFLRLEEEARVGQSIHDDDGFGYPHSESYQLDFIDLDIWIEELHIGIGTWGMPKASVR</sequence>
<protein>
    <submittedName>
        <fullName evidence="1">Uncharacterized protein</fullName>
    </submittedName>
</protein>
<evidence type="ECO:0000313" key="2">
    <source>
        <dbReference type="Proteomes" id="UP000836387"/>
    </source>
</evidence>
<accession>A0ACA9TPH8</accession>
<name>A0ACA9TPH8_BIOOC</name>
<reference evidence="1" key="2">
    <citation type="submission" date="2021-10" db="EMBL/GenBank/DDBJ databases">
        <authorList>
            <person name="Piombo E."/>
        </authorList>
    </citation>
    <scope>NUCLEOTIDE SEQUENCE</scope>
</reference>
<gene>
    <name evidence="1" type="ORF">CRV2_00000010</name>
</gene>
<keyword evidence="2" id="KW-1185">Reference proteome</keyword>